<evidence type="ECO:0000313" key="2">
    <source>
        <dbReference type="Proteomes" id="UP001328107"/>
    </source>
</evidence>
<feature type="non-terminal residue" evidence="1">
    <location>
        <position position="86"/>
    </location>
</feature>
<keyword evidence="2" id="KW-1185">Reference proteome</keyword>
<dbReference type="EMBL" id="BTRK01000002">
    <property type="protein sequence ID" value="GMR35011.1"/>
    <property type="molecule type" value="Genomic_DNA"/>
</dbReference>
<proteinExistence type="predicted"/>
<protein>
    <submittedName>
        <fullName evidence="1">Uncharacterized protein</fullName>
    </submittedName>
</protein>
<dbReference type="Proteomes" id="UP001328107">
    <property type="component" value="Unassembled WGS sequence"/>
</dbReference>
<accession>A0AAN4Z6H2</accession>
<gene>
    <name evidence="1" type="ORF">PMAYCL1PPCAC_05206</name>
</gene>
<feature type="non-terminal residue" evidence="1">
    <location>
        <position position="1"/>
    </location>
</feature>
<name>A0AAN4Z6H2_9BILA</name>
<organism evidence="1 2">
    <name type="scientific">Pristionchus mayeri</name>
    <dbReference type="NCBI Taxonomy" id="1317129"/>
    <lineage>
        <taxon>Eukaryota</taxon>
        <taxon>Metazoa</taxon>
        <taxon>Ecdysozoa</taxon>
        <taxon>Nematoda</taxon>
        <taxon>Chromadorea</taxon>
        <taxon>Rhabditida</taxon>
        <taxon>Rhabditina</taxon>
        <taxon>Diplogasteromorpha</taxon>
        <taxon>Diplogasteroidea</taxon>
        <taxon>Neodiplogasteridae</taxon>
        <taxon>Pristionchus</taxon>
    </lineage>
</organism>
<reference evidence="2" key="1">
    <citation type="submission" date="2022-10" db="EMBL/GenBank/DDBJ databases">
        <title>Genome assembly of Pristionchus species.</title>
        <authorList>
            <person name="Yoshida K."/>
            <person name="Sommer R.J."/>
        </authorList>
    </citation>
    <scope>NUCLEOTIDE SEQUENCE [LARGE SCALE GENOMIC DNA]</scope>
    <source>
        <strain evidence="2">RS5460</strain>
    </source>
</reference>
<sequence>AFLFISQWFLTVDGNFVIKLRGEVRASARLDIFAMTVGDFAQVLKLLNICRSYIWHPVASKLAEFLDLVECPHKVFELQFANLEGV</sequence>
<comment type="caution">
    <text evidence="1">The sequence shown here is derived from an EMBL/GenBank/DDBJ whole genome shotgun (WGS) entry which is preliminary data.</text>
</comment>
<evidence type="ECO:0000313" key="1">
    <source>
        <dbReference type="EMBL" id="GMR35011.1"/>
    </source>
</evidence>
<dbReference type="AlphaFoldDB" id="A0AAN4Z6H2"/>